<accession>A0A2P2PR54</accession>
<name>A0A2P2PR54_RHIMU</name>
<evidence type="ECO:0000313" key="1">
    <source>
        <dbReference type="EMBL" id="MBX57214.1"/>
    </source>
</evidence>
<organism evidence="1">
    <name type="scientific">Rhizophora mucronata</name>
    <name type="common">Asiatic mangrove</name>
    <dbReference type="NCBI Taxonomy" id="61149"/>
    <lineage>
        <taxon>Eukaryota</taxon>
        <taxon>Viridiplantae</taxon>
        <taxon>Streptophyta</taxon>
        <taxon>Embryophyta</taxon>
        <taxon>Tracheophyta</taxon>
        <taxon>Spermatophyta</taxon>
        <taxon>Magnoliopsida</taxon>
        <taxon>eudicotyledons</taxon>
        <taxon>Gunneridae</taxon>
        <taxon>Pentapetalae</taxon>
        <taxon>rosids</taxon>
        <taxon>fabids</taxon>
        <taxon>Malpighiales</taxon>
        <taxon>Rhizophoraceae</taxon>
        <taxon>Rhizophora</taxon>
    </lineage>
</organism>
<dbReference type="EMBL" id="GGEC01076730">
    <property type="protein sequence ID" value="MBX57214.1"/>
    <property type="molecule type" value="Transcribed_RNA"/>
</dbReference>
<reference evidence="1" key="1">
    <citation type="submission" date="2018-02" db="EMBL/GenBank/DDBJ databases">
        <title>Rhizophora mucronata_Transcriptome.</title>
        <authorList>
            <person name="Meera S.P."/>
            <person name="Sreeshan A."/>
            <person name="Augustine A."/>
        </authorList>
    </citation>
    <scope>NUCLEOTIDE SEQUENCE</scope>
    <source>
        <tissue evidence="1">Leaf</tissue>
    </source>
</reference>
<dbReference type="AlphaFoldDB" id="A0A2P2PR54"/>
<sequence length="88" mass="10024">MWKRKRCKQYSIRVHTKMPKTTIEATSGSVCPIRTDIDMHQHITGSQIVGIAHQTVRVKNSKTSFSKNRGPSLVTIGWWTHSSYASPR</sequence>
<proteinExistence type="predicted"/>
<protein>
    <submittedName>
        <fullName evidence="1">Uncharacterized protein</fullName>
    </submittedName>
</protein>